<reference evidence="5 6" key="1">
    <citation type="submission" date="2023-07" db="EMBL/GenBank/DDBJ databases">
        <title>Comparative genomics of wheat-associated soil bacteria to identify genetic determinants of phenazine resistance.</title>
        <authorList>
            <person name="Mouncey N."/>
        </authorList>
    </citation>
    <scope>NUCLEOTIDE SEQUENCE [LARGE SCALE GENOMIC DNA]</scope>
    <source>
        <strain evidence="5 6">V2I4</strain>
    </source>
</reference>
<dbReference type="PANTHER" id="PTHR44688:SF16">
    <property type="entry name" value="DNA-BINDING TRANSCRIPTIONAL ACTIVATOR DEVR_DOSR"/>
    <property type="match status" value="1"/>
</dbReference>
<sequence length="239" mass="25110">MNEWGSVRVAVVARGEVARGGLARMLADVAHVEQYAVFEPEDFTAAAPEDAIQLLILSCDVLVLWCANGSGLGENAWSAELAAVARKNGIRVALMLPGAEVKRAASGGGVPCDAVLDQNALTTEGLGDALRRLSRGERLVPESLARVPSLSRGQDTAPPAGSPIGVLTERERQVLELLVDGLSNKQIGRALSLSEHAAKRIVAIVLSKLNCPNRTQAVAVALREGLIGTDEADFPALHT</sequence>
<dbReference type="CDD" id="cd06170">
    <property type="entry name" value="LuxR_C_like"/>
    <property type="match status" value="1"/>
</dbReference>
<keyword evidence="6" id="KW-1185">Reference proteome</keyword>
<accession>A0ABU0SNC1</accession>
<evidence type="ECO:0000256" key="2">
    <source>
        <dbReference type="ARBA" id="ARBA00023125"/>
    </source>
</evidence>
<name>A0ABU0SNC1_9ACTN</name>
<dbReference type="InterPro" id="IPR000792">
    <property type="entry name" value="Tscrpt_reg_LuxR_C"/>
</dbReference>
<dbReference type="Pfam" id="PF00196">
    <property type="entry name" value="GerE"/>
    <property type="match status" value="1"/>
</dbReference>
<evidence type="ECO:0000313" key="5">
    <source>
        <dbReference type="EMBL" id="MDQ1025052.1"/>
    </source>
</evidence>
<evidence type="ECO:0000256" key="3">
    <source>
        <dbReference type="ARBA" id="ARBA00023163"/>
    </source>
</evidence>
<dbReference type="RefSeq" id="WP_307520361.1">
    <property type="nucleotide sequence ID" value="NZ_JAUSZI010000002.1"/>
</dbReference>
<evidence type="ECO:0000313" key="6">
    <source>
        <dbReference type="Proteomes" id="UP001230328"/>
    </source>
</evidence>
<keyword evidence="3" id="KW-0804">Transcription</keyword>
<keyword evidence="1" id="KW-0805">Transcription regulation</keyword>
<evidence type="ECO:0000256" key="1">
    <source>
        <dbReference type="ARBA" id="ARBA00023015"/>
    </source>
</evidence>
<dbReference type="InterPro" id="IPR016032">
    <property type="entry name" value="Sig_transdc_resp-reg_C-effctor"/>
</dbReference>
<dbReference type="EMBL" id="JAUSZI010000002">
    <property type="protein sequence ID" value="MDQ1025052.1"/>
    <property type="molecule type" value="Genomic_DNA"/>
</dbReference>
<organism evidence="5 6">
    <name type="scientific">Streptomyces umbrinus</name>
    <dbReference type="NCBI Taxonomy" id="67370"/>
    <lineage>
        <taxon>Bacteria</taxon>
        <taxon>Bacillati</taxon>
        <taxon>Actinomycetota</taxon>
        <taxon>Actinomycetes</taxon>
        <taxon>Kitasatosporales</taxon>
        <taxon>Streptomycetaceae</taxon>
        <taxon>Streptomyces</taxon>
        <taxon>Streptomyces phaeochromogenes group</taxon>
    </lineage>
</organism>
<gene>
    <name evidence="5" type="ORF">QF035_002634</name>
</gene>
<dbReference type="Proteomes" id="UP001230328">
    <property type="component" value="Unassembled WGS sequence"/>
</dbReference>
<dbReference type="PROSITE" id="PS50043">
    <property type="entry name" value="HTH_LUXR_2"/>
    <property type="match status" value="1"/>
</dbReference>
<dbReference type="SMART" id="SM00421">
    <property type="entry name" value="HTH_LUXR"/>
    <property type="match status" value="1"/>
</dbReference>
<feature type="domain" description="HTH luxR-type" evidence="4">
    <location>
        <begin position="160"/>
        <end position="225"/>
    </location>
</feature>
<proteinExistence type="predicted"/>
<evidence type="ECO:0000259" key="4">
    <source>
        <dbReference type="PROSITE" id="PS50043"/>
    </source>
</evidence>
<dbReference type="InterPro" id="IPR036388">
    <property type="entry name" value="WH-like_DNA-bd_sf"/>
</dbReference>
<dbReference type="SUPFAM" id="SSF46894">
    <property type="entry name" value="C-terminal effector domain of the bipartite response regulators"/>
    <property type="match status" value="1"/>
</dbReference>
<dbReference type="PRINTS" id="PR00038">
    <property type="entry name" value="HTHLUXR"/>
</dbReference>
<dbReference type="PANTHER" id="PTHR44688">
    <property type="entry name" value="DNA-BINDING TRANSCRIPTIONAL ACTIVATOR DEVR_DOSR"/>
    <property type="match status" value="1"/>
</dbReference>
<dbReference type="Gene3D" id="1.10.10.10">
    <property type="entry name" value="Winged helix-like DNA-binding domain superfamily/Winged helix DNA-binding domain"/>
    <property type="match status" value="1"/>
</dbReference>
<comment type="caution">
    <text evidence="5">The sequence shown here is derived from an EMBL/GenBank/DDBJ whole genome shotgun (WGS) entry which is preliminary data.</text>
</comment>
<protein>
    <submittedName>
        <fullName evidence="5">Two-component system nitrate/nitrite response regulator NarL</fullName>
    </submittedName>
</protein>
<keyword evidence="2" id="KW-0238">DNA-binding</keyword>